<dbReference type="CDD" id="cd02603">
    <property type="entry name" value="HAD_sEH-N_like"/>
    <property type="match status" value="1"/>
</dbReference>
<dbReference type="GO" id="GO:0016787">
    <property type="term" value="F:hydrolase activity"/>
    <property type="evidence" value="ECO:0007669"/>
    <property type="project" value="UniProtKB-KW"/>
</dbReference>
<gene>
    <name evidence="1" type="ORF">HMPREF9004_0897</name>
</gene>
<dbReference type="eggNOG" id="COG1011">
    <property type="taxonomic scope" value="Bacteria"/>
</dbReference>
<dbReference type="STRING" id="888050.HMPREF9004_0897"/>
<organism evidence="1 2">
    <name type="scientific">Schaalia cardiffensis F0333</name>
    <dbReference type="NCBI Taxonomy" id="888050"/>
    <lineage>
        <taxon>Bacteria</taxon>
        <taxon>Bacillati</taxon>
        <taxon>Actinomycetota</taxon>
        <taxon>Actinomycetes</taxon>
        <taxon>Actinomycetales</taxon>
        <taxon>Actinomycetaceae</taxon>
        <taxon>Schaalia</taxon>
    </lineage>
</organism>
<proteinExistence type="predicted"/>
<dbReference type="SFLD" id="SFLDS00003">
    <property type="entry name" value="Haloacid_Dehalogenase"/>
    <property type="match status" value="1"/>
</dbReference>
<dbReference type="Pfam" id="PF00702">
    <property type="entry name" value="Hydrolase"/>
    <property type="match status" value="1"/>
</dbReference>
<keyword evidence="1" id="KW-0378">Hydrolase</keyword>
<dbReference type="PANTHER" id="PTHR43611:SF3">
    <property type="entry name" value="FLAVIN MONONUCLEOTIDE HYDROLASE 1, CHLOROPLATIC"/>
    <property type="match status" value="1"/>
</dbReference>
<dbReference type="SUPFAM" id="SSF56784">
    <property type="entry name" value="HAD-like"/>
    <property type="match status" value="1"/>
</dbReference>
<accession>N6XAZ3</accession>
<sequence>MPARSNGHLDLVRFTTKVVASKRRRENGRTCTDKEAYMVESSAPITAFFDVGGVIVNSHPSAQHIASLIGDGRQSLVNFVDQAMWAHRDGYDAGASDREFWDRVAGDCGKPAVTDELLETLVEYDSMRVHQPVPETIELLKDLHAQGIRLGILSNAPRPIANEIRRTQWAQYFESFTFSCDTACCKPDRPIYRAALEAMGIEAKEAVFFDDRKKNIRAAELLGIRGIMWTNAELARRDLIDLGMLA</sequence>
<dbReference type="NCBIfam" id="TIGR01509">
    <property type="entry name" value="HAD-SF-IA-v3"/>
    <property type="match status" value="1"/>
</dbReference>
<dbReference type="AlphaFoldDB" id="N6XAZ3"/>
<dbReference type="InterPro" id="IPR006439">
    <property type="entry name" value="HAD-SF_hydro_IA"/>
</dbReference>
<dbReference type="HOGENOM" id="CLU_045011_9_3_11"/>
<keyword evidence="2" id="KW-1185">Reference proteome</keyword>
<protein>
    <submittedName>
        <fullName evidence="1">HAD-superfamily hydrolase subfamily IA</fullName>
    </submittedName>
</protein>
<dbReference type="InterPro" id="IPR036412">
    <property type="entry name" value="HAD-like_sf"/>
</dbReference>
<comment type="caution">
    <text evidence="1">The sequence shown here is derived from an EMBL/GenBank/DDBJ whole genome shotgun (WGS) entry which is preliminary data.</text>
</comment>
<reference evidence="1 2" key="1">
    <citation type="submission" date="2013-03" db="EMBL/GenBank/DDBJ databases">
        <title>Reference genome for the Human Microbiome Project.</title>
        <authorList>
            <person name="Aqrawi P."/>
            <person name="Ayvaz T."/>
            <person name="Bess C."/>
            <person name="Blankenburg K."/>
            <person name="Coyle M."/>
            <person name="Deng J."/>
            <person name="Forbes L."/>
            <person name="Fowler G."/>
            <person name="Francisco L."/>
            <person name="Fu Q."/>
            <person name="Gibbs R."/>
            <person name="Gross S."/>
            <person name="Gubbala S."/>
            <person name="Hale W."/>
            <person name="Hemphill L."/>
            <person name="Highlander S."/>
            <person name="Hirani K."/>
            <person name="Jackson L."/>
            <person name="Jakkamsetti A."/>
            <person name="Javaid M."/>
            <person name="Jayaseelan J.C."/>
            <person name="Jiang H."/>
            <person name="Joshi V."/>
            <person name="Korchina V."/>
            <person name="Kovar C."/>
            <person name="Lara F."/>
            <person name="Lee S."/>
            <person name="Liu Y."/>
            <person name="Mata R."/>
            <person name="Mathew T."/>
            <person name="Munidasa M."/>
            <person name="Muzny D."/>
            <person name="Nazareth L."/>
            <person name="Ngo R."/>
            <person name="Nguyen L."/>
            <person name="Nguyen N."/>
            <person name="Okwuonu G."/>
            <person name="Ongeri F."/>
            <person name="Palculict T."/>
            <person name="Patil S."/>
            <person name="Petrosino J."/>
            <person name="Pham C."/>
            <person name="Pham P."/>
            <person name="Pu L.-L."/>
            <person name="Qin X."/>
            <person name="Qu J."/>
            <person name="Reid J."/>
            <person name="Ross M."/>
            <person name="Ruth R."/>
            <person name="Saada N."/>
            <person name="San Lucas F."/>
            <person name="Santibanez J."/>
            <person name="Shang Y."/>
            <person name="Simmons D."/>
            <person name="Song X.-Z."/>
            <person name="Tang L.-Y."/>
            <person name="Thornton R."/>
            <person name="Warren J."/>
            <person name="Weissenberger G."/>
            <person name="Wilczek-Boney K."/>
            <person name="Worley K."/>
            <person name="Youmans B."/>
            <person name="Zhang J."/>
            <person name="Zhang L."/>
            <person name="Zhao Z."/>
            <person name="Zhou C."/>
            <person name="Zhu D."/>
            <person name="Zhu Y."/>
        </authorList>
    </citation>
    <scope>NUCLEOTIDE SEQUENCE [LARGE SCALE GENOMIC DNA]</scope>
    <source>
        <strain evidence="1 2">F0333</strain>
    </source>
</reference>
<dbReference type="PANTHER" id="PTHR43611">
    <property type="entry name" value="ALPHA-D-GLUCOSE 1-PHOSPHATE PHOSPHATASE"/>
    <property type="match status" value="1"/>
</dbReference>
<dbReference type="NCBIfam" id="TIGR01549">
    <property type="entry name" value="HAD-SF-IA-v1"/>
    <property type="match status" value="1"/>
</dbReference>
<name>N6XAZ3_9ACTO</name>
<dbReference type="EMBL" id="AQHZ01000015">
    <property type="protein sequence ID" value="ENO18328.1"/>
    <property type="molecule type" value="Genomic_DNA"/>
</dbReference>
<dbReference type="InterPro" id="IPR023214">
    <property type="entry name" value="HAD_sf"/>
</dbReference>
<evidence type="ECO:0000313" key="1">
    <source>
        <dbReference type="EMBL" id="ENO18328.1"/>
    </source>
</evidence>
<dbReference type="Gene3D" id="3.40.50.1000">
    <property type="entry name" value="HAD superfamily/HAD-like"/>
    <property type="match status" value="1"/>
</dbReference>
<dbReference type="PATRIC" id="fig|888050.3.peg.850"/>
<dbReference type="SFLD" id="SFLDG01129">
    <property type="entry name" value="C1.5:_HAD__Beta-PGM__Phosphata"/>
    <property type="match status" value="1"/>
</dbReference>
<evidence type="ECO:0000313" key="2">
    <source>
        <dbReference type="Proteomes" id="UP000013015"/>
    </source>
</evidence>
<dbReference type="Proteomes" id="UP000013015">
    <property type="component" value="Unassembled WGS sequence"/>
</dbReference>